<dbReference type="NCBIfam" id="TIGR02433">
    <property type="entry name" value="lysidine_TilS_C"/>
    <property type="match status" value="1"/>
</dbReference>
<dbReference type="GO" id="GO:0032267">
    <property type="term" value="F:tRNA(Ile)-lysidine synthase activity"/>
    <property type="evidence" value="ECO:0007669"/>
    <property type="project" value="UniProtKB-EC"/>
</dbReference>
<dbReference type="SMART" id="SM00977">
    <property type="entry name" value="TilS_C"/>
    <property type="match status" value="1"/>
</dbReference>
<dbReference type="Pfam" id="PF11734">
    <property type="entry name" value="TilS_C"/>
    <property type="match status" value="1"/>
</dbReference>
<dbReference type="PANTHER" id="PTHR43033:SF1">
    <property type="entry name" value="TRNA(ILE)-LYSIDINE SYNTHASE-RELATED"/>
    <property type="match status" value="1"/>
</dbReference>
<evidence type="ECO:0000256" key="7">
    <source>
        <dbReference type="ARBA" id="ARBA00048539"/>
    </source>
</evidence>
<keyword evidence="3 8" id="KW-0436">Ligase</keyword>
<dbReference type="InterPro" id="IPR015262">
    <property type="entry name" value="tRNA_Ile_lys_synt_subst-bd"/>
</dbReference>
<dbReference type="InterPro" id="IPR012094">
    <property type="entry name" value="tRNA_Ile_lys_synt"/>
</dbReference>
<dbReference type="InterPro" id="IPR012795">
    <property type="entry name" value="tRNA_Ile_lys_synt_N"/>
</dbReference>
<keyword evidence="2 8" id="KW-0963">Cytoplasm</keyword>
<keyword evidence="5 8" id="KW-0547">Nucleotide-binding</keyword>
<dbReference type="RefSeq" id="WP_091360596.1">
    <property type="nucleotide sequence ID" value="NZ_AP025284.1"/>
</dbReference>
<dbReference type="GO" id="GO:0006400">
    <property type="term" value="P:tRNA modification"/>
    <property type="evidence" value="ECO:0007669"/>
    <property type="project" value="UniProtKB-UniRule"/>
</dbReference>
<dbReference type="InterPro" id="IPR014729">
    <property type="entry name" value="Rossmann-like_a/b/a_fold"/>
</dbReference>
<feature type="domain" description="Lysidine-tRNA(Ile) synthetase C-terminal" evidence="9">
    <location>
        <begin position="352"/>
        <end position="425"/>
    </location>
</feature>
<evidence type="ECO:0000256" key="5">
    <source>
        <dbReference type="ARBA" id="ARBA00022741"/>
    </source>
</evidence>
<proteinExistence type="inferred from homology"/>
<dbReference type="InterPro" id="IPR012796">
    <property type="entry name" value="Lysidine-tRNA-synth_C"/>
</dbReference>
<gene>
    <name evidence="8" type="primary">tilS</name>
    <name evidence="10" type="ORF">SAMN03080615_03398</name>
</gene>
<dbReference type="CDD" id="cd01992">
    <property type="entry name" value="TilS_N"/>
    <property type="match status" value="1"/>
</dbReference>
<reference evidence="11" key="1">
    <citation type="submission" date="2016-10" db="EMBL/GenBank/DDBJ databases">
        <authorList>
            <person name="Varghese N."/>
            <person name="Submissions S."/>
        </authorList>
    </citation>
    <scope>NUCLEOTIDE SEQUENCE [LARGE SCALE GENOMIC DNA]</scope>
    <source>
        <strain evidence="11">DSM 18887</strain>
    </source>
</reference>
<dbReference type="AlphaFoldDB" id="A0A1H9K9V0"/>
<evidence type="ECO:0000313" key="11">
    <source>
        <dbReference type="Proteomes" id="UP000198749"/>
    </source>
</evidence>
<dbReference type="InterPro" id="IPR011063">
    <property type="entry name" value="TilS/TtcA_N"/>
</dbReference>
<dbReference type="OrthoDB" id="9807403at2"/>
<evidence type="ECO:0000256" key="1">
    <source>
        <dbReference type="ARBA" id="ARBA00004496"/>
    </source>
</evidence>
<dbReference type="NCBIfam" id="TIGR02432">
    <property type="entry name" value="lysidine_TilS_N"/>
    <property type="match status" value="1"/>
</dbReference>
<keyword evidence="6 8" id="KW-0067">ATP-binding</keyword>
<dbReference type="PANTHER" id="PTHR43033">
    <property type="entry name" value="TRNA(ILE)-LYSIDINE SYNTHASE-RELATED"/>
    <property type="match status" value="1"/>
</dbReference>
<evidence type="ECO:0000256" key="6">
    <source>
        <dbReference type="ARBA" id="ARBA00022840"/>
    </source>
</evidence>
<dbReference type="EMBL" id="FOGB01000012">
    <property type="protein sequence ID" value="SEQ95852.1"/>
    <property type="molecule type" value="Genomic_DNA"/>
</dbReference>
<dbReference type="Proteomes" id="UP000198749">
    <property type="component" value="Unassembled WGS sequence"/>
</dbReference>
<comment type="subcellular location">
    <subcellularLocation>
        <location evidence="1 8">Cytoplasm</location>
    </subcellularLocation>
</comment>
<evidence type="ECO:0000256" key="8">
    <source>
        <dbReference type="HAMAP-Rule" id="MF_01161"/>
    </source>
</evidence>
<dbReference type="HAMAP" id="MF_01161">
    <property type="entry name" value="tRNA_Ile_lys_synt"/>
    <property type="match status" value="1"/>
</dbReference>
<sequence>MKDLQSYFDQQLKDRRSRVTRWVVGLSGGLDSVVLLHLAARSLPAEQLLVVNIDHQLQSQSAQWSDFCGRLAGSLKLSFVSHKVVVDEGSSLEQAARNARYQLFGQLLQPGDCLLLAHHLDDQTETMLFRLLRGAGVRGLAGIPDSRRLGQAELYRPLLSITRQQLHSWAQAQQLQWVDDPSNNDLRYDRNYLRHKVLPLLQARWPGFSRRWADTAGYLRDAEQLHRDLAEIDLHSVGSGDGLECQALLDLSRPRRANLLRFWCLRAGVSIGERQVKSVLQLIAAADDRQPVVQLGAFQVRRYQGVIVLQPEQVDIEWGNWPLSEEGVQTAQGTLQVVRSVAPGGLKSLTGVTLRNRSDGDRCRPVGRGGSCSLKKLFQEHHIPAWQRSSWPVCVVDDEIVALPGICICEGWQSEKKGSGFALKWLPTALSARGDSDTL</sequence>
<dbReference type="Pfam" id="PF01171">
    <property type="entry name" value="ATP_bind_3"/>
    <property type="match status" value="1"/>
</dbReference>
<evidence type="ECO:0000313" key="10">
    <source>
        <dbReference type="EMBL" id="SEQ95852.1"/>
    </source>
</evidence>
<dbReference type="SUPFAM" id="SSF82829">
    <property type="entry name" value="MesJ substrate recognition domain-like"/>
    <property type="match status" value="1"/>
</dbReference>
<evidence type="ECO:0000256" key="3">
    <source>
        <dbReference type="ARBA" id="ARBA00022598"/>
    </source>
</evidence>
<dbReference type="Gene3D" id="3.40.50.620">
    <property type="entry name" value="HUPs"/>
    <property type="match status" value="1"/>
</dbReference>
<comment type="similarity">
    <text evidence="8">Belongs to the tRNA(Ile)-lysidine synthase family.</text>
</comment>
<keyword evidence="11" id="KW-1185">Reference proteome</keyword>
<keyword evidence="4 8" id="KW-0819">tRNA processing</keyword>
<evidence type="ECO:0000256" key="2">
    <source>
        <dbReference type="ARBA" id="ARBA00022490"/>
    </source>
</evidence>
<protein>
    <recommendedName>
        <fullName evidence="8">tRNA(Ile)-lysidine synthase</fullName>
        <ecNumber evidence="8">6.3.4.19</ecNumber>
    </recommendedName>
    <alternativeName>
        <fullName evidence="8">tRNA(Ile)-2-lysyl-cytidine synthase</fullName>
    </alternativeName>
    <alternativeName>
        <fullName evidence="8">tRNA(Ile)-lysidine synthetase</fullName>
    </alternativeName>
</protein>
<dbReference type="GO" id="GO:0005737">
    <property type="term" value="C:cytoplasm"/>
    <property type="evidence" value="ECO:0007669"/>
    <property type="project" value="UniProtKB-SubCell"/>
</dbReference>
<dbReference type="GO" id="GO:0005524">
    <property type="term" value="F:ATP binding"/>
    <property type="evidence" value="ECO:0007669"/>
    <property type="project" value="UniProtKB-UniRule"/>
</dbReference>
<dbReference type="SUPFAM" id="SSF56037">
    <property type="entry name" value="PheT/TilS domain"/>
    <property type="match status" value="1"/>
</dbReference>
<comment type="domain">
    <text evidence="8">The N-terminal region contains the highly conserved SGGXDS motif, predicted to be a P-loop motif involved in ATP binding.</text>
</comment>
<comment type="catalytic activity">
    <reaction evidence="7 8">
        <text>cytidine(34) in tRNA(Ile2) + L-lysine + ATP = lysidine(34) in tRNA(Ile2) + AMP + diphosphate + H(+)</text>
        <dbReference type="Rhea" id="RHEA:43744"/>
        <dbReference type="Rhea" id="RHEA-COMP:10625"/>
        <dbReference type="Rhea" id="RHEA-COMP:10670"/>
        <dbReference type="ChEBI" id="CHEBI:15378"/>
        <dbReference type="ChEBI" id="CHEBI:30616"/>
        <dbReference type="ChEBI" id="CHEBI:32551"/>
        <dbReference type="ChEBI" id="CHEBI:33019"/>
        <dbReference type="ChEBI" id="CHEBI:82748"/>
        <dbReference type="ChEBI" id="CHEBI:83665"/>
        <dbReference type="ChEBI" id="CHEBI:456215"/>
        <dbReference type="EC" id="6.3.4.19"/>
    </reaction>
</comment>
<accession>A0A1H9K9V0</accession>
<evidence type="ECO:0000256" key="4">
    <source>
        <dbReference type="ARBA" id="ARBA00022694"/>
    </source>
</evidence>
<dbReference type="STRING" id="355243.SAMN03080615_03398"/>
<feature type="binding site" evidence="8">
    <location>
        <begin position="27"/>
        <end position="32"/>
    </location>
    <ligand>
        <name>ATP</name>
        <dbReference type="ChEBI" id="CHEBI:30616"/>
    </ligand>
</feature>
<organism evidence="10 11">
    <name type="scientific">Amphritea atlantica</name>
    <dbReference type="NCBI Taxonomy" id="355243"/>
    <lineage>
        <taxon>Bacteria</taxon>
        <taxon>Pseudomonadati</taxon>
        <taxon>Pseudomonadota</taxon>
        <taxon>Gammaproteobacteria</taxon>
        <taxon>Oceanospirillales</taxon>
        <taxon>Oceanospirillaceae</taxon>
        <taxon>Amphritea</taxon>
    </lineage>
</organism>
<dbReference type="EC" id="6.3.4.19" evidence="8"/>
<dbReference type="SUPFAM" id="SSF52402">
    <property type="entry name" value="Adenine nucleotide alpha hydrolases-like"/>
    <property type="match status" value="1"/>
</dbReference>
<name>A0A1H9K9V0_9GAMM</name>
<dbReference type="Pfam" id="PF09179">
    <property type="entry name" value="TilS"/>
    <property type="match status" value="1"/>
</dbReference>
<comment type="function">
    <text evidence="8">Ligates lysine onto the cytidine present at position 34 of the AUA codon-specific tRNA(Ile) that contains the anticodon CAU, in an ATP-dependent manner. Cytidine is converted to lysidine, thus changing the amino acid specificity of the tRNA from methionine to isoleucine.</text>
</comment>
<dbReference type="Gene3D" id="1.20.59.20">
    <property type="match status" value="1"/>
</dbReference>
<evidence type="ECO:0000259" key="9">
    <source>
        <dbReference type="SMART" id="SM00977"/>
    </source>
</evidence>